<dbReference type="NCBIfam" id="TIGR02453">
    <property type="entry name" value="TIGR02453 family protein"/>
    <property type="match status" value="1"/>
</dbReference>
<dbReference type="PANTHER" id="PTHR36452:SF1">
    <property type="entry name" value="DUF2461 DOMAIN-CONTAINING PROTEIN"/>
    <property type="match status" value="1"/>
</dbReference>
<dbReference type="InterPro" id="IPR015996">
    <property type="entry name" value="UCP028451"/>
</dbReference>
<protein>
    <submittedName>
        <fullName evidence="1">DUF2461 domain-containing protein</fullName>
    </submittedName>
</protein>
<comment type="caution">
    <text evidence="1">The sequence shown here is derived from an EMBL/GenBank/DDBJ whole genome shotgun (WGS) entry which is preliminary data.</text>
</comment>
<dbReference type="Pfam" id="PF09365">
    <property type="entry name" value="DUF2461"/>
    <property type="match status" value="1"/>
</dbReference>
<evidence type="ECO:0000313" key="1">
    <source>
        <dbReference type="EMBL" id="MFD1872347.1"/>
    </source>
</evidence>
<proteinExistence type="predicted"/>
<organism evidence="1 2">
    <name type="scientific">Hymenobacter bucti</name>
    <dbReference type="NCBI Taxonomy" id="1844114"/>
    <lineage>
        <taxon>Bacteria</taxon>
        <taxon>Pseudomonadati</taxon>
        <taxon>Bacteroidota</taxon>
        <taxon>Cytophagia</taxon>
        <taxon>Cytophagales</taxon>
        <taxon>Hymenobacteraceae</taxon>
        <taxon>Hymenobacter</taxon>
    </lineage>
</organism>
<name>A0ABW4QSN8_9BACT</name>
<sequence length="223" mass="24878">MDNAFVLDFLRRLAANNNTAWMQAHRAEYLRARDHFAALVTEVLRQATPLAPELAGLTPAQAMFRLHKNDRSQTDPEPYKRRFGSGLVPGGRHAPRAGYYLALSPGGHSWLRAGRFTPTPPELAAIRQEIHYSSDEFHRRLEDAELLRHFPNGLDRSGEQLTRPPRGYAADDPELPSLKLKSFGVGRLFTDEEVLGPDFIASVVAGIAAARPWVEFLNTALEA</sequence>
<keyword evidence="2" id="KW-1185">Reference proteome</keyword>
<gene>
    <name evidence="1" type="ORF">ACFSDX_07905</name>
</gene>
<accession>A0ABW4QSN8</accession>
<dbReference type="Proteomes" id="UP001597197">
    <property type="component" value="Unassembled WGS sequence"/>
</dbReference>
<reference evidence="2" key="1">
    <citation type="journal article" date="2019" name="Int. J. Syst. Evol. Microbiol.">
        <title>The Global Catalogue of Microorganisms (GCM) 10K type strain sequencing project: providing services to taxonomists for standard genome sequencing and annotation.</title>
        <authorList>
            <consortium name="The Broad Institute Genomics Platform"/>
            <consortium name="The Broad Institute Genome Sequencing Center for Infectious Disease"/>
            <person name="Wu L."/>
            <person name="Ma J."/>
        </authorList>
    </citation>
    <scope>NUCLEOTIDE SEQUENCE [LARGE SCALE GENOMIC DNA]</scope>
    <source>
        <strain evidence="2">CGMCC 1.15795</strain>
    </source>
</reference>
<dbReference type="InterPro" id="IPR012808">
    <property type="entry name" value="CHP02453"/>
</dbReference>
<evidence type="ECO:0000313" key="2">
    <source>
        <dbReference type="Proteomes" id="UP001597197"/>
    </source>
</evidence>
<dbReference type="PANTHER" id="PTHR36452">
    <property type="entry name" value="CHROMOSOME 12, WHOLE GENOME SHOTGUN SEQUENCE"/>
    <property type="match status" value="1"/>
</dbReference>
<dbReference type="PIRSF" id="PIRSF028451">
    <property type="entry name" value="UCP028451"/>
    <property type="match status" value="1"/>
</dbReference>
<dbReference type="RefSeq" id="WP_382312754.1">
    <property type="nucleotide sequence ID" value="NZ_JBHUFD010000003.1"/>
</dbReference>
<dbReference type="EMBL" id="JBHUFD010000003">
    <property type="protein sequence ID" value="MFD1872347.1"/>
    <property type="molecule type" value="Genomic_DNA"/>
</dbReference>